<dbReference type="CDD" id="cd01285">
    <property type="entry name" value="nucleoside_deaminase"/>
    <property type="match status" value="1"/>
</dbReference>
<dbReference type="Pfam" id="PF00383">
    <property type="entry name" value="dCMP_cyt_deam_1"/>
    <property type="match status" value="1"/>
</dbReference>
<evidence type="ECO:0000313" key="3">
    <source>
        <dbReference type="Proteomes" id="UP000325755"/>
    </source>
</evidence>
<dbReference type="KEGG" id="mmob:F6R98_10795"/>
<sequence>MGTAATAGIYLAGNEVIAKTPDHAGKFLDKVTDNVTDQDREYMRQAIRLMRQAGVTDKTGGPFGAVIVKDGQILAATGNSVLKDKDPSAHAEVNAIRQACRKIDSHDLSGAVLYSSCELCPMCYATAYWARISKVFFAAAWTDYDDLFDDLAESQDMAKLYSKRKLKPQQILQAEGQKVWDEFRKLPDGARY</sequence>
<evidence type="ECO:0000259" key="1">
    <source>
        <dbReference type="PROSITE" id="PS51747"/>
    </source>
</evidence>
<dbReference type="AlphaFoldDB" id="A0A5Q0BTR8"/>
<dbReference type="InterPro" id="IPR016193">
    <property type="entry name" value="Cytidine_deaminase-like"/>
</dbReference>
<evidence type="ECO:0000313" key="2">
    <source>
        <dbReference type="EMBL" id="QFY45056.1"/>
    </source>
</evidence>
<dbReference type="PANTHER" id="PTHR11079:SF161">
    <property type="entry name" value="CMP_DCMP-TYPE DEAMINASE DOMAIN-CONTAINING PROTEIN"/>
    <property type="match status" value="1"/>
</dbReference>
<dbReference type="InParanoid" id="A0A5Q0BTR8"/>
<dbReference type="Proteomes" id="UP000325755">
    <property type="component" value="Chromosome"/>
</dbReference>
<reference evidence="2 3" key="1">
    <citation type="submission" date="2019-09" db="EMBL/GenBank/DDBJ databases">
        <title>Ecophysiology of the spiral-shaped methanotroph Methylospira mobilis as revealed by the complete genome sequence.</title>
        <authorList>
            <person name="Oshkin I.Y."/>
            <person name="Dedysh S.N."/>
            <person name="Miroshnikov K."/>
            <person name="Danilova O.V."/>
            <person name="Hakobyan A."/>
            <person name="Liesack W."/>
        </authorList>
    </citation>
    <scope>NUCLEOTIDE SEQUENCE [LARGE SCALE GENOMIC DNA]</scope>
    <source>
        <strain evidence="2 3">Shm1</strain>
    </source>
</reference>
<protein>
    <submittedName>
        <fullName evidence="2">Nucleoside deaminase</fullName>
    </submittedName>
</protein>
<feature type="domain" description="CMP/dCMP-type deaminase" evidence="1">
    <location>
        <begin position="37"/>
        <end position="151"/>
    </location>
</feature>
<name>A0A5Q0BTR8_9GAMM</name>
<keyword evidence="3" id="KW-1185">Reference proteome</keyword>
<dbReference type="GO" id="GO:0006152">
    <property type="term" value="P:purine nucleoside catabolic process"/>
    <property type="evidence" value="ECO:0007669"/>
    <property type="project" value="TreeGrafter"/>
</dbReference>
<organism evidence="2 3">
    <name type="scientific">Candidatus Methylospira mobilis</name>
    <dbReference type="NCBI Taxonomy" id="1808979"/>
    <lineage>
        <taxon>Bacteria</taxon>
        <taxon>Pseudomonadati</taxon>
        <taxon>Pseudomonadota</taxon>
        <taxon>Gammaproteobacteria</taxon>
        <taxon>Methylococcales</taxon>
        <taxon>Methylococcaceae</taxon>
        <taxon>Candidatus Methylospira</taxon>
    </lineage>
</organism>
<proteinExistence type="predicted"/>
<dbReference type="PROSITE" id="PS51747">
    <property type="entry name" value="CYT_DCMP_DEAMINASES_2"/>
    <property type="match status" value="1"/>
</dbReference>
<dbReference type="OrthoDB" id="9802676at2"/>
<dbReference type="Gene3D" id="3.40.140.10">
    <property type="entry name" value="Cytidine Deaminase, domain 2"/>
    <property type="match status" value="1"/>
</dbReference>
<dbReference type="PANTHER" id="PTHR11079">
    <property type="entry name" value="CYTOSINE DEAMINASE FAMILY MEMBER"/>
    <property type="match status" value="1"/>
</dbReference>
<gene>
    <name evidence="2" type="ORF">F6R98_10795</name>
</gene>
<dbReference type="SUPFAM" id="SSF53927">
    <property type="entry name" value="Cytidine deaminase-like"/>
    <property type="match status" value="1"/>
</dbReference>
<dbReference type="EMBL" id="CP044205">
    <property type="protein sequence ID" value="QFY45056.1"/>
    <property type="molecule type" value="Genomic_DNA"/>
</dbReference>
<dbReference type="GO" id="GO:0047974">
    <property type="term" value="F:guanosine deaminase activity"/>
    <property type="evidence" value="ECO:0007669"/>
    <property type="project" value="TreeGrafter"/>
</dbReference>
<accession>A0A5Q0BTR8</accession>
<dbReference type="InterPro" id="IPR002125">
    <property type="entry name" value="CMP_dCMP_dom"/>
</dbReference>